<dbReference type="RefSeq" id="WP_103790139.1">
    <property type="nucleotide sequence ID" value="NZ_PQVF01000012.1"/>
</dbReference>
<dbReference type="EMBL" id="PQVF01000012">
    <property type="protein sequence ID" value="POY35253.1"/>
    <property type="molecule type" value="Genomic_DNA"/>
</dbReference>
<dbReference type="InterPro" id="IPR004360">
    <property type="entry name" value="Glyas_Fos-R_dOase_dom"/>
</dbReference>
<dbReference type="SUPFAM" id="SSF54593">
    <property type="entry name" value="Glyoxalase/Bleomycin resistance protein/Dihydroxybiphenyl dioxygenase"/>
    <property type="match status" value="1"/>
</dbReference>
<proteinExistence type="predicted"/>
<feature type="domain" description="VOC" evidence="1">
    <location>
        <begin position="4"/>
        <end position="131"/>
    </location>
</feature>
<dbReference type="InterPro" id="IPR037523">
    <property type="entry name" value="VOC_core"/>
</dbReference>
<organism evidence="2 3">
    <name type="scientific">Solitalea longa</name>
    <dbReference type="NCBI Taxonomy" id="2079460"/>
    <lineage>
        <taxon>Bacteria</taxon>
        <taxon>Pseudomonadati</taxon>
        <taxon>Bacteroidota</taxon>
        <taxon>Sphingobacteriia</taxon>
        <taxon>Sphingobacteriales</taxon>
        <taxon>Sphingobacteriaceae</taxon>
        <taxon>Solitalea</taxon>
    </lineage>
</organism>
<reference evidence="2 3" key="1">
    <citation type="submission" date="2018-01" db="EMBL/GenBank/DDBJ databases">
        <authorList>
            <person name="Gaut B.S."/>
            <person name="Morton B.R."/>
            <person name="Clegg M.T."/>
            <person name="Duvall M.R."/>
        </authorList>
    </citation>
    <scope>NUCLEOTIDE SEQUENCE [LARGE SCALE GENOMIC DNA]</scope>
    <source>
        <strain evidence="2 3">HR-AV</strain>
    </source>
</reference>
<dbReference type="OrthoDB" id="9796521at2"/>
<sequence>MKHKITGMAPLLMVYDMQTSLAFYCNVLGFNLIESAGPQDDIGWVLLRLNDIELMLNTQYEKTDRPDNQELLRNDHHGDVCLYFACNDIDGLYQSLKSKDIALKEPYITGYGWQALDLTDPDGFKLSFHKPMHTF</sequence>
<name>A0A2S4ZZG6_9SPHI</name>
<keyword evidence="3" id="KW-1185">Reference proteome</keyword>
<dbReference type="Gene3D" id="3.10.180.10">
    <property type="entry name" value="2,3-Dihydroxybiphenyl 1,2-Dioxygenase, domain 1"/>
    <property type="match status" value="1"/>
</dbReference>
<comment type="caution">
    <text evidence="2">The sequence shown here is derived from an EMBL/GenBank/DDBJ whole genome shotgun (WGS) entry which is preliminary data.</text>
</comment>
<protein>
    <submittedName>
        <fullName evidence="2">Glyoxalase</fullName>
    </submittedName>
</protein>
<evidence type="ECO:0000259" key="1">
    <source>
        <dbReference type="PROSITE" id="PS51819"/>
    </source>
</evidence>
<dbReference type="Proteomes" id="UP000236893">
    <property type="component" value="Unassembled WGS sequence"/>
</dbReference>
<dbReference type="Pfam" id="PF00903">
    <property type="entry name" value="Glyoxalase"/>
    <property type="match status" value="1"/>
</dbReference>
<evidence type="ECO:0000313" key="3">
    <source>
        <dbReference type="Proteomes" id="UP000236893"/>
    </source>
</evidence>
<dbReference type="InterPro" id="IPR029068">
    <property type="entry name" value="Glyas_Bleomycin-R_OHBP_Dase"/>
</dbReference>
<evidence type="ECO:0000313" key="2">
    <source>
        <dbReference type="EMBL" id="POY35253.1"/>
    </source>
</evidence>
<gene>
    <name evidence="2" type="ORF">C3K47_15840</name>
</gene>
<dbReference type="PROSITE" id="PS51819">
    <property type="entry name" value="VOC"/>
    <property type="match status" value="1"/>
</dbReference>
<dbReference type="AlphaFoldDB" id="A0A2S4ZZG6"/>
<accession>A0A2S4ZZG6</accession>